<dbReference type="Proteomes" id="UP001607303">
    <property type="component" value="Unassembled WGS sequence"/>
</dbReference>
<proteinExistence type="predicted"/>
<evidence type="ECO:0000313" key="2">
    <source>
        <dbReference type="Proteomes" id="UP001607303"/>
    </source>
</evidence>
<dbReference type="AlphaFoldDB" id="A0ABD2D1Y4"/>
<comment type="caution">
    <text evidence="1">The sequence shown here is derived from an EMBL/GenBank/DDBJ whole genome shotgun (WGS) entry which is preliminary data.</text>
</comment>
<reference evidence="1 2" key="1">
    <citation type="journal article" date="2024" name="Ann. Entomol. Soc. Am.">
        <title>Genomic analyses of the southern and eastern yellowjacket wasps (Hymenoptera: Vespidae) reveal evolutionary signatures of social life.</title>
        <authorList>
            <person name="Catto M.A."/>
            <person name="Caine P.B."/>
            <person name="Orr S.E."/>
            <person name="Hunt B.G."/>
            <person name="Goodisman M.A.D."/>
        </authorList>
    </citation>
    <scope>NUCLEOTIDE SEQUENCE [LARGE SCALE GENOMIC DNA]</scope>
    <source>
        <strain evidence="1">232</strain>
        <tissue evidence="1">Head and thorax</tissue>
    </source>
</reference>
<keyword evidence="2" id="KW-1185">Reference proteome</keyword>
<gene>
    <name evidence="1" type="ORF">V1477_001052</name>
</gene>
<organism evidence="1 2">
    <name type="scientific">Vespula maculifrons</name>
    <name type="common">Eastern yellow jacket</name>
    <name type="synonym">Wasp</name>
    <dbReference type="NCBI Taxonomy" id="7453"/>
    <lineage>
        <taxon>Eukaryota</taxon>
        <taxon>Metazoa</taxon>
        <taxon>Ecdysozoa</taxon>
        <taxon>Arthropoda</taxon>
        <taxon>Hexapoda</taxon>
        <taxon>Insecta</taxon>
        <taxon>Pterygota</taxon>
        <taxon>Neoptera</taxon>
        <taxon>Endopterygota</taxon>
        <taxon>Hymenoptera</taxon>
        <taxon>Apocrita</taxon>
        <taxon>Aculeata</taxon>
        <taxon>Vespoidea</taxon>
        <taxon>Vespidae</taxon>
        <taxon>Vespinae</taxon>
        <taxon>Vespula</taxon>
    </lineage>
</organism>
<sequence>MKSIMYKIGRLIEITDKPFTRVVSSTFQQSAMEPDAHACAFNGATLWAKERGGKVLERTNTWLFDHLLASCSVWFNFSRPLLYKLEARRIQFINEMAFFTSSGLIVPMMDHENEDANAKNSAKFQKKLEGSFVSNSMD</sequence>
<evidence type="ECO:0000313" key="1">
    <source>
        <dbReference type="EMBL" id="KAL2750949.1"/>
    </source>
</evidence>
<dbReference type="EMBL" id="JAYRBN010000008">
    <property type="protein sequence ID" value="KAL2750949.1"/>
    <property type="molecule type" value="Genomic_DNA"/>
</dbReference>
<accession>A0ABD2D1Y4</accession>
<name>A0ABD2D1Y4_VESMC</name>
<protein>
    <submittedName>
        <fullName evidence="1">Uncharacterized protein</fullName>
    </submittedName>
</protein>